<organism evidence="2 3">
    <name type="scientific">Epilithonimonas lactis</name>
    <dbReference type="NCBI Taxonomy" id="421072"/>
    <lineage>
        <taxon>Bacteria</taxon>
        <taxon>Pseudomonadati</taxon>
        <taxon>Bacteroidota</taxon>
        <taxon>Flavobacteriia</taxon>
        <taxon>Flavobacteriales</taxon>
        <taxon>Weeksellaceae</taxon>
        <taxon>Chryseobacterium group</taxon>
        <taxon>Epilithonimonas</taxon>
    </lineage>
</organism>
<reference evidence="2 3" key="1">
    <citation type="submission" date="2014-07" db="EMBL/GenBank/DDBJ databases">
        <title>Epilithonimonas lactis LMG 22401 Genome.</title>
        <authorList>
            <person name="Pipes S.E."/>
            <person name="Stropko S.J."/>
        </authorList>
    </citation>
    <scope>NUCLEOTIDE SEQUENCE [LARGE SCALE GENOMIC DNA]</scope>
    <source>
        <strain evidence="2 3">LMG 24401</strain>
    </source>
</reference>
<dbReference type="Gene3D" id="2.60.40.2410">
    <property type="entry name" value="Uncharacterised protein PF12988, DUF3872"/>
    <property type="match status" value="1"/>
</dbReference>
<proteinExistence type="predicted"/>
<dbReference type="Pfam" id="PF12988">
    <property type="entry name" value="TraQ_transposon"/>
    <property type="match status" value="1"/>
</dbReference>
<keyword evidence="1" id="KW-0732">Signal</keyword>
<name>A0A085B9J0_9FLAO</name>
<dbReference type="AlphaFoldDB" id="A0A085B9J0"/>
<dbReference type="InterPro" id="IPR038707">
    <property type="entry name" value="TraQ_sf"/>
</dbReference>
<evidence type="ECO:0000313" key="2">
    <source>
        <dbReference type="EMBL" id="KFC19135.1"/>
    </source>
</evidence>
<dbReference type="RefSeq" id="WP_034978616.1">
    <property type="nucleotide sequence ID" value="NZ_FOFI01000005.1"/>
</dbReference>
<dbReference type="InterPro" id="IPR024355">
    <property type="entry name" value="TraQ_bacteroidetes"/>
</dbReference>
<sequence>MKNVIKRKLSILFRYSLLMFIVSLLMNSCQDNDLEIQQDFPFEVEILPVPSKIAEKETVEIRISLLTSSNFDGTSYRIRYFQFEGSGQLRYYNDEPYLPNDEYPLKQKQFRLYYTSQASESHQFSIWIKDSFGNERKVDFEFDNAS</sequence>
<feature type="signal peptide" evidence="1">
    <location>
        <begin position="1"/>
        <end position="31"/>
    </location>
</feature>
<evidence type="ECO:0000313" key="3">
    <source>
        <dbReference type="Proteomes" id="UP000028623"/>
    </source>
</evidence>
<gene>
    <name evidence="2" type="ORF">IO89_16660</name>
</gene>
<protein>
    <submittedName>
        <fullName evidence="2">Conjugal transfer protein TraQ</fullName>
    </submittedName>
</protein>
<dbReference type="EMBL" id="JPLY01000005">
    <property type="protein sequence ID" value="KFC19135.1"/>
    <property type="molecule type" value="Genomic_DNA"/>
</dbReference>
<accession>A0A085B9J0</accession>
<dbReference type="Proteomes" id="UP000028623">
    <property type="component" value="Unassembled WGS sequence"/>
</dbReference>
<evidence type="ECO:0000256" key="1">
    <source>
        <dbReference type="SAM" id="SignalP"/>
    </source>
</evidence>
<dbReference type="OrthoDB" id="669114at2"/>
<dbReference type="eggNOG" id="ENOG5032UH2">
    <property type="taxonomic scope" value="Bacteria"/>
</dbReference>
<dbReference type="STRING" id="421072.SAMN04488097_3362"/>
<keyword evidence="3" id="KW-1185">Reference proteome</keyword>
<comment type="caution">
    <text evidence="2">The sequence shown here is derived from an EMBL/GenBank/DDBJ whole genome shotgun (WGS) entry which is preliminary data.</text>
</comment>
<feature type="chain" id="PRO_5001786640" evidence="1">
    <location>
        <begin position="32"/>
        <end position="146"/>
    </location>
</feature>